<dbReference type="PANTHER" id="PTHR12468:SF2">
    <property type="entry name" value="GPI MANNOSYLTRANSFERASE 2"/>
    <property type="match status" value="1"/>
</dbReference>
<dbReference type="GO" id="GO:0004376">
    <property type="term" value="F:GPI mannosyltransferase activity"/>
    <property type="evidence" value="ECO:0007669"/>
    <property type="project" value="InterPro"/>
</dbReference>
<gene>
    <name evidence="11" type="ORF">CO083_03570</name>
</gene>
<feature type="transmembrane region" description="Helical" evidence="10">
    <location>
        <begin position="89"/>
        <end position="107"/>
    </location>
</feature>
<evidence type="ECO:0000256" key="8">
    <source>
        <dbReference type="ARBA" id="ARBA00022989"/>
    </source>
</evidence>
<evidence type="ECO:0000313" key="11">
    <source>
        <dbReference type="EMBL" id="PJB88089.1"/>
    </source>
</evidence>
<comment type="pathway">
    <text evidence="2">Glycolipid biosynthesis; glycosylphosphatidylinositol-anchor biosynthesis.</text>
</comment>
<dbReference type="PANTHER" id="PTHR12468">
    <property type="entry name" value="GPI MANNOSYLTRANSFERASE 2"/>
    <property type="match status" value="1"/>
</dbReference>
<feature type="transmembrane region" description="Helical" evidence="10">
    <location>
        <begin position="119"/>
        <end position="149"/>
    </location>
</feature>
<dbReference type="UniPathway" id="UPA00196"/>
<accession>A0A2M8DCG6</accession>
<evidence type="ECO:0000256" key="1">
    <source>
        <dbReference type="ARBA" id="ARBA00004477"/>
    </source>
</evidence>
<comment type="subcellular location">
    <subcellularLocation>
        <location evidence="1">Endoplasmic reticulum membrane</location>
        <topology evidence="1">Multi-pass membrane protein</topology>
    </subcellularLocation>
</comment>
<dbReference type="Proteomes" id="UP000229706">
    <property type="component" value="Unassembled WGS sequence"/>
</dbReference>
<evidence type="ECO:0000256" key="6">
    <source>
        <dbReference type="ARBA" id="ARBA00022692"/>
    </source>
</evidence>
<evidence type="ECO:0000256" key="4">
    <source>
        <dbReference type="ARBA" id="ARBA00022676"/>
    </source>
</evidence>
<keyword evidence="8 10" id="KW-1133">Transmembrane helix</keyword>
<organism evidence="11 12">
    <name type="scientific">Candidatus Roizmanbacteria bacterium CG_4_9_14_0_8_um_filter_34_12</name>
    <dbReference type="NCBI Taxonomy" id="1974840"/>
    <lineage>
        <taxon>Bacteria</taxon>
        <taxon>Candidatus Roizmaniibacteriota</taxon>
    </lineage>
</organism>
<comment type="caution">
    <text evidence="11">The sequence shown here is derived from an EMBL/GenBank/DDBJ whole genome shotgun (WGS) entry which is preliminary data.</text>
</comment>
<evidence type="ECO:0000256" key="9">
    <source>
        <dbReference type="ARBA" id="ARBA00023136"/>
    </source>
</evidence>
<evidence type="ECO:0008006" key="13">
    <source>
        <dbReference type="Google" id="ProtNLM"/>
    </source>
</evidence>
<feature type="transmembrane region" description="Helical" evidence="10">
    <location>
        <begin position="155"/>
        <end position="184"/>
    </location>
</feature>
<dbReference type="EMBL" id="PFTH01000139">
    <property type="protein sequence ID" value="PJB88089.1"/>
    <property type="molecule type" value="Genomic_DNA"/>
</dbReference>
<evidence type="ECO:0000256" key="10">
    <source>
        <dbReference type="SAM" id="Phobius"/>
    </source>
</evidence>
<feature type="transmembrane region" description="Helical" evidence="10">
    <location>
        <begin position="12"/>
        <end position="30"/>
    </location>
</feature>
<keyword evidence="7" id="KW-0256">Endoplasmic reticulum</keyword>
<evidence type="ECO:0000256" key="5">
    <source>
        <dbReference type="ARBA" id="ARBA00022679"/>
    </source>
</evidence>
<protein>
    <recommendedName>
        <fullName evidence="13">Glycosyltransferase RgtA/B/C/D-like domain-containing protein</fullName>
    </recommendedName>
</protein>
<feature type="transmembrane region" description="Helical" evidence="10">
    <location>
        <begin position="363"/>
        <end position="381"/>
    </location>
</feature>
<evidence type="ECO:0000313" key="12">
    <source>
        <dbReference type="Proteomes" id="UP000229706"/>
    </source>
</evidence>
<dbReference type="GO" id="GO:0016020">
    <property type="term" value="C:membrane"/>
    <property type="evidence" value="ECO:0007669"/>
    <property type="project" value="GOC"/>
</dbReference>
<keyword evidence="4" id="KW-0328">Glycosyltransferase</keyword>
<evidence type="ECO:0000256" key="2">
    <source>
        <dbReference type="ARBA" id="ARBA00004687"/>
    </source>
</evidence>
<dbReference type="InterPro" id="IPR007315">
    <property type="entry name" value="PIG-V/Gpi18"/>
</dbReference>
<keyword evidence="3" id="KW-0337">GPI-anchor biosynthesis</keyword>
<keyword evidence="6 10" id="KW-0812">Transmembrane</keyword>
<dbReference type="GO" id="GO:0000009">
    <property type="term" value="F:alpha-1,6-mannosyltransferase activity"/>
    <property type="evidence" value="ECO:0007669"/>
    <property type="project" value="InterPro"/>
</dbReference>
<keyword evidence="5" id="KW-0808">Transferase</keyword>
<feature type="transmembrane region" description="Helical" evidence="10">
    <location>
        <begin position="302"/>
        <end position="325"/>
    </location>
</feature>
<name>A0A2M8DCG6_9BACT</name>
<dbReference type="GO" id="GO:0006506">
    <property type="term" value="P:GPI anchor biosynthetic process"/>
    <property type="evidence" value="ECO:0007669"/>
    <property type="project" value="UniProtKB-UniPathway"/>
</dbReference>
<feature type="transmembrane region" description="Helical" evidence="10">
    <location>
        <begin position="232"/>
        <end position="257"/>
    </location>
</feature>
<proteinExistence type="predicted"/>
<keyword evidence="9 10" id="KW-0472">Membrane</keyword>
<dbReference type="AlphaFoldDB" id="A0A2M8DCG6"/>
<evidence type="ECO:0000256" key="3">
    <source>
        <dbReference type="ARBA" id="ARBA00022502"/>
    </source>
</evidence>
<reference evidence="12" key="1">
    <citation type="submission" date="2017-09" db="EMBL/GenBank/DDBJ databases">
        <title>Depth-based differentiation of microbial function through sediment-hosted aquifers and enrichment of novel symbionts in the deep terrestrial subsurface.</title>
        <authorList>
            <person name="Probst A.J."/>
            <person name="Ladd B."/>
            <person name="Jarett J.K."/>
            <person name="Geller-Mcgrath D.E."/>
            <person name="Sieber C.M.K."/>
            <person name="Emerson J.B."/>
            <person name="Anantharaman K."/>
            <person name="Thomas B.C."/>
            <person name="Malmstrom R."/>
            <person name="Stieglmeier M."/>
            <person name="Klingl A."/>
            <person name="Woyke T."/>
            <person name="Ryan C.M."/>
            <person name="Banfield J.F."/>
        </authorList>
    </citation>
    <scope>NUCLEOTIDE SEQUENCE [LARGE SCALE GENOMIC DNA]</scope>
</reference>
<feature type="transmembrane region" description="Helical" evidence="10">
    <location>
        <begin position="388"/>
        <end position="413"/>
    </location>
</feature>
<sequence length="415" mass="48295">MFYFLISRVIDLIIARIASMFIPYLGFFPYKEIFSDYKLPSFISSFANFDGAQYLIIIREGYNNLTQAYFPLYPLFVKFLSPLFSNNHLLTGLLLSNLSFLIALKLFKQFNNINNLTILFLLLFPTSFFFGALYTEGLFFLLVILVLWGLQKKKYWLVAIAGFLAALTRLIGVFLIIPIGFHIINQYQISKIKNQNHSLKVKDKNNTHISPVTGYKFHGFNVTRYTLHVSRFFHLLTTIYYLLTPILGLLTYMTYLWKTTGDPLFFFNSQPVFGANRSTYLIFLPQVYYRYFKIFLTATPDFQYLISMFEFIIFNFCLTILVISLVDSWRKFKGKDFRLWLSISNGLLLFSFINLLLPTLTGTFSSIPRYALMSLSVFIYLGEIKSGWIKIIIGCFFGILHVLILGFFIQGYFVG</sequence>
<feature type="transmembrane region" description="Helical" evidence="10">
    <location>
        <begin position="337"/>
        <end position="357"/>
    </location>
</feature>
<evidence type="ECO:0000256" key="7">
    <source>
        <dbReference type="ARBA" id="ARBA00022824"/>
    </source>
</evidence>
<dbReference type="GO" id="GO:0031501">
    <property type="term" value="C:mannosyltransferase complex"/>
    <property type="evidence" value="ECO:0007669"/>
    <property type="project" value="TreeGrafter"/>
</dbReference>